<accession>A0A0E3KNV0</accession>
<dbReference type="STRING" id="523844.MSTHT_0323"/>
<feature type="transmembrane region" description="Helical" evidence="1">
    <location>
        <begin position="73"/>
        <end position="101"/>
    </location>
</feature>
<dbReference type="PATRIC" id="fig|523844.20.peg.426"/>
<evidence type="ECO:0000256" key="1">
    <source>
        <dbReference type="SAM" id="Phobius"/>
    </source>
</evidence>
<sequence>MNVLKYGNFFSYYLLGFSGIFTFVYLFKNIGSSKVLEYYGRNSLIVLALHFPVKDILTKLIVLVFVIDVEAYYYNVGFALGLTVLNLLCLIPVIFLINNYFPFLLGKKRSSESSGGLRIRLRKFVN</sequence>
<evidence type="ECO:0008006" key="4">
    <source>
        <dbReference type="Google" id="ProtNLM"/>
    </source>
</evidence>
<name>A0A0E3KNV0_METTT</name>
<dbReference type="HOGENOM" id="CLU_1976569_0_0_2"/>
<evidence type="ECO:0000313" key="2">
    <source>
        <dbReference type="EMBL" id="AKB12081.1"/>
    </source>
</evidence>
<proteinExistence type="predicted"/>
<feature type="transmembrane region" description="Helical" evidence="1">
    <location>
        <begin position="43"/>
        <end position="67"/>
    </location>
</feature>
<keyword evidence="1" id="KW-0472">Membrane</keyword>
<feature type="transmembrane region" description="Helical" evidence="1">
    <location>
        <begin position="12"/>
        <end position="31"/>
    </location>
</feature>
<dbReference type="Proteomes" id="UP000066529">
    <property type="component" value="Chromosome"/>
</dbReference>
<organism evidence="2 3">
    <name type="scientific">Methanosarcina thermophila (strain ATCC 43570 / DSM 1825 / OCM 12 / VKM B-1830 / TM-1)</name>
    <dbReference type="NCBI Taxonomy" id="523844"/>
    <lineage>
        <taxon>Archaea</taxon>
        <taxon>Methanobacteriati</taxon>
        <taxon>Methanobacteriota</taxon>
        <taxon>Stenosarchaea group</taxon>
        <taxon>Methanomicrobia</taxon>
        <taxon>Methanosarcinales</taxon>
        <taxon>Methanosarcinaceae</taxon>
        <taxon>Methanosarcina</taxon>
    </lineage>
</organism>
<gene>
    <name evidence="2" type="ORF">MSTHT_0323</name>
</gene>
<dbReference type="KEGG" id="mthr:MSTHT_0323"/>
<keyword evidence="1" id="KW-1133">Transmembrane helix</keyword>
<protein>
    <recommendedName>
        <fullName evidence="4">Acyltransferase</fullName>
    </recommendedName>
</protein>
<dbReference type="AlphaFoldDB" id="A0A0E3KNV0"/>
<dbReference type="EMBL" id="CP009501">
    <property type="protein sequence ID" value="AKB12081.1"/>
    <property type="molecule type" value="Genomic_DNA"/>
</dbReference>
<reference evidence="2 3" key="1">
    <citation type="submission" date="2014-07" db="EMBL/GenBank/DDBJ databases">
        <title>Methanogenic archaea and the global carbon cycle.</title>
        <authorList>
            <person name="Henriksen J.R."/>
            <person name="Luke J."/>
            <person name="Reinhart S."/>
            <person name="Benedict M.N."/>
            <person name="Youngblut N.D."/>
            <person name="Metcalf M.E."/>
            <person name="Whitaker R.J."/>
            <person name="Metcalf W.W."/>
        </authorList>
    </citation>
    <scope>NUCLEOTIDE SEQUENCE [LARGE SCALE GENOMIC DNA]</scope>
    <source>
        <strain evidence="3">ATCC 43570 / DSM 1825 / OCM 12 / VKM B-1830 / TM-1</strain>
    </source>
</reference>
<evidence type="ECO:0000313" key="3">
    <source>
        <dbReference type="Proteomes" id="UP000066529"/>
    </source>
</evidence>
<keyword evidence="1" id="KW-0812">Transmembrane</keyword>